<dbReference type="InterPro" id="IPR029058">
    <property type="entry name" value="AB_hydrolase_fold"/>
</dbReference>
<evidence type="ECO:0000256" key="3">
    <source>
        <dbReference type="SAM" id="MobiDB-lite"/>
    </source>
</evidence>
<gene>
    <name evidence="6" type="primary">20353159</name>
    <name evidence="5" type="ORF">GGTG_12701</name>
</gene>
<feature type="domain" description="Serine aminopeptidase S33" evidence="4">
    <location>
        <begin position="185"/>
        <end position="318"/>
    </location>
</feature>
<accession>J3PGS2</accession>
<evidence type="ECO:0000313" key="7">
    <source>
        <dbReference type="Proteomes" id="UP000006039"/>
    </source>
</evidence>
<dbReference type="SUPFAM" id="SSF53474">
    <property type="entry name" value="alpha/beta-Hydrolases"/>
    <property type="match status" value="1"/>
</dbReference>
<comment type="similarity">
    <text evidence="1">Belongs to the peptidase S33 family.</text>
</comment>
<dbReference type="GO" id="GO:0008233">
    <property type="term" value="F:peptidase activity"/>
    <property type="evidence" value="ECO:0007669"/>
    <property type="project" value="InterPro"/>
</dbReference>
<dbReference type="InterPro" id="IPR051601">
    <property type="entry name" value="Serine_prot/Carboxylest_S33"/>
</dbReference>
<evidence type="ECO:0000259" key="4">
    <source>
        <dbReference type="Pfam" id="PF12146"/>
    </source>
</evidence>
<dbReference type="AlphaFoldDB" id="J3PGS2"/>
<dbReference type="GeneID" id="20353159"/>
<dbReference type="GO" id="GO:0006508">
    <property type="term" value="P:proteolysis"/>
    <property type="evidence" value="ECO:0007669"/>
    <property type="project" value="InterPro"/>
</dbReference>
<dbReference type="EMBL" id="GL385403">
    <property type="protein sequence ID" value="EJT69818.1"/>
    <property type="molecule type" value="Genomic_DNA"/>
</dbReference>
<sequence>MAILCKGPVDPLTATWQLSSPLFTACSARRRPDYKYPGQARQRPQKVKMGVTRHSQNGERRARRRKTTIATSKSLPAKGYADIVGMSKNSKNSDPYLPRNFKMEAAKVEEEKPVADVPERPSLQKHEFFFKVPRDYSKPLSSDKGSKTTLHAQIIRAKKGSAKGREARLSDFDPLPTFAYLCGGPGSAQDEGRHQVLTDHVVRNGFQLLLLDYRGTGGSEKLDLERIKDLQASSKDGSSEVVRAFQDTRQGNIVRDLEAIRLYLAASWPTSKHNTDATKLVLLGQSYGGWVAMLYAQRYPESVRGCLLTGGMPPIGASPIEVYNRLFDSVAKDNETFYNDASIRFGSTEDPRTLVLRIAKAILNRPGENKDKNRLSLTTFASMGRSLGEPDGASHLYAKLLKIDKALHDARGKESAASVALDGKTVFDAIDTHTFNKRLIYGVEHEMQCYVADKGGQSMWSAEEVRDDGKYSDRYAWVSAQSAAELDALAKRGSFYFLGEAFMPEHADDYAGLRALGGRKFAERLALAGQTEDLWDVARLKDNKVPIYSTIYPTDMYVDAKLAVRATALVGPSIRFKELDKASGLRHNAIRVATEQLLTVFKGLGCEYFDKTIR</sequence>
<dbReference type="VEuPathDB" id="FungiDB:GGTG_12701"/>
<evidence type="ECO:0000256" key="1">
    <source>
        <dbReference type="ARBA" id="ARBA00010088"/>
    </source>
</evidence>
<dbReference type="HOGENOM" id="CLU_472573_0_0_1"/>
<proteinExistence type="inferred from homology"/>
<dbReference type="Gene3D" id="3.40.50.1820">
    <property type="entry name" value="alpha/beta hydrolase"/>
    <property type="match status" value="1"/>
</dbReference>
<dbReference type="eggNOG" id="ENOG502QSNW">
    <property type="taxonomic scope" value="Eukaryota"/>
</dbReference>
<reference evidence="6" key="4">
    <citation type="journal article" date="2015" name="G3 (Bethesda)">
        <title>Genome sequences of three phytopathogenic species of the Magnaporthaceae family of fungi.</title>
        <authorList>
            <person name="Okagaki L.H."/>
            <person name="Nunes C.C."/>
            <person name="Sailsbery J."/>
            <person name="Clay B."/>
            <person name="Brown D."/>
            <person name="John T."/>
            <person name="Oh Y."/>
            <person name="Young N."/>
            <person name="Fitzgerald M."/>
            <person name="Haas B.J."/>
            <person name="Zeng Q."/>
            <person name="Young S."/>
            <person name="Adiconis X."/>
            <person name="Fan L."/>
            <person name="Levin J.Z."/>
            <person name="Mitchell T.K."/>
            <person name="Okubara P.A."/>
            <person name="Farman M.L."/>
            <person name="Kohn L.M."/>
            <person name="Birren B."/>
            <person name="Ma L.-J."/>
            <person name="Dean R.A."/>
        </authorList>
    </citation>
    <scope>NUCLEOTIDE SEQUENCE</scope>
    <source>
        <strain evidence="6">R3-111a-1</strain>
    </source>
</reference>
<dbReference type="InterPro" id="IPR022742">
    <property type="entry name" value="Hydrolase_4"/>
</dbReference>
<dbReference type="InterPro" id="IPR002410">
    <property type="entry name" value="Peptidase_S33"/>
</dbReference>
<dbReference type="Proteomes" id="UP000006039">
    <property type="component" value="Unassembled WGS sequence"/>
</dbReference>
<evidence type="ECO:0000256" key="2">
    <source>
        <dbReference type="ARBA" id="ARBA00022801"/>
    </source>
</evidence>
<keyword evidence="2" id="KW-0378">Hydrolase</keyword>
<dbReference type="OrthoDB" id="1898734at2759"/>
<feature type="region of interest" description="Disordered" evidence="3">
    <location>
        <begin position="34"/>
        <end position="68"/>
    </location>
</feature>
<dbReference type="STRING" id="644352.J3PGS2"/>
<reference evidence="5" key="3">
    <citation type="submission" date="2010-09" db="EMBL/GenBank/DDBJ databases">
        <title>Annotation of Gaeumannomyces graminis var. tritici R3-111a-1.</title>
        <authorList>
            <consortium name="The Broad Institute Genome Sequencing Platform"/>
            <person name="Ma L.-J."/>
            <person name="Dead R."/>
            <person name="Young S.K."/>
            <person name="Zeng Q."/>
            <person name="Gargeya S."/>
            <person name="Fitzgerald M."/>
            <person name="Haas B."/>
            <person name="Abouelleil A."/>
            <person name="Alvarado L."/>
            <person name="Arachchi H.M."/>
            <person name="Berlin A."/>
            <person name="Brown A."/>
            <person name="Chapman S.B."/>
            <person name="Chen Z."/>
            <person name="Dunbar C."/>
            <person name="Freedman E."/>
            <person name="Gearin G."/>
            <person name="Gellesch M."/>
            <person name="Goldberg J."/>
            <person name="Griggs A."/>
            <person name="Gujja S."/>
            <person name="Heiman D."/>
            <person name="Howarth C."/>
            <person name="Larson L."/>
            <person name="Lui A."/>
            <person name="MacDonald P.J.P."/>
            <person name="Mehta T."/>
            <person name="Montmayeur A."/>
            <person name="Murphy C."/>
            <person name="Neiman D."/>
            <person name="Pearson M."/>
            <person name="Priest M."/>
            <person name="Roberts A."/>
            <person name="Saif S."/>
            <person name="Shea T."/>
            <person name="Shenoy N."/>
            <person name="Sisk P."/>
            <person name="Stolte C."/>
            <person name="Sykes S."/>
            <person name="Yandava C."/>
            <person name="Wortman J."/>
            <person name="Nusbaum C."/>
            <person name="Birren B."/>
        </authorList>
    </citation>
    <scope>NUCLEOTIDE SEQUENCE</scope>
    <source>
        <strain evidence="5">R3-111a-1</strain>
    </source>
</reference>
<reference evidence="5" key="2">
    <citation type="submission" date="2010-07" db="EMBL/GenBank/DDBJ databases">
        <authorList>
            <consortium name="The Broad Institute Genome Sequencing Platform"/>
            <consortium name="Broad Institute Genome Sequencing Center for Infectious Disease"/>
            <person name="Ma L.-J."/>
            <person name="Dead R."/>
            <person name="Young S."/>
            <person name="Zeng Q."/>
            <person name="Koehrsen M."/>
            <person name="Alvarado L."/>
            <person name="Berlin A."/>
            <person name="Chapman S.B."/>
            <person name="Chen Z."/>
            <person name="Freedman E."/>
            <person name="Gellesch M."/>
            <person name="Goldberg J."/>
            <person name="Griggs A."/>
            <person name="Gujja S."/>
            <person name="Heilman E.R."/>
            <person name="Heiman D."/>
            <person name="Hepburn T."/>
            <person name="Howarth C."/>
            <person name="Jen D."/>
            <person name="Larson L."/>
            <person name="Mehta T."/>
            <person name="Neiman D."/>
            <person name="Pearson M."/>
            <person name="Roberts A."/>
            <person name="Saif S."/>
            <person name="Shea T."/>
            <person name="Shenoy N."/>
            <person name="Sisk P."/>
            <person name="Stolte C."/>
            <person name="Sykes S."/>
            <person name="Walk T."/>
            <person name="White J."/>
            <person name="Yandava C."/>
            <person name="Haas B."/>
            <person name="Nusbaum C."/>
            <person name="Birren B."/>
        </authorList>
    </citation>
    <scope>NUCLEOTIDE SEQUENCE</scope>
    <source>
        <strain evidence="5">R3-111a-1</strain>
    </source>
</reference>
<dbReference type="PANTHER" id="PTHR43248:SF2">
    <property type="entry name" value="PROLYL AMINOPEPTIDASE"/>
    <property type="match status" value="1"/>
</dbReference>
<evidence type="ECO:0000313" key="6">
    <source>
        <dbReference type="EnsemblFungi" id="EJT69818"/>
    </source>
</evidence>
<reference evidence="7" key="1">
    <citation type="submission" date="2010-07" db="EMBL/GenBank/DDBJ databases">
        <title>The genome sequence of Gaeumannomyces graminis var. tritici strain R3-111a-1.</title>
        <authorList>
            <consortium name="The Broad Institute Genome Sequencing Platform"/>
            <person name="Ma L.-J."/>
            <person name="Dead R."/>
            <person name="Young S."/>
            <person name="Zeng Q."/>
            <person name="Koehrsen M."/>
            <person name="Alvarado L."/>
            <person name="Berlin A."/>
            <person name="Chapman S.B."/>
            <person name="Chen Z."/>
            <person name="Freedman E."/>
            <person name="Gellesch M."/>
            <person name="Goldberg J."/>
            <person name="Griggs A."/>
            <person name="Gujja S."/>
            <person name="Heilman E.R."/>
            <person name="Heiman D."/>
            <person name="Hepburn T."/>
            <person name="Howarth C."/>
            <person name="Jen D."/>
            <person name="Larson L."/>
            <person name="Mehta T."/>
            <person name="Neiman D."/>
            <person name="Pearson M."/>
            <person name="Roberts A."/>
            <person name="Saif S."/>
            <person name="Shea T."/>
            <person name="Shenoy N."/>
            <person name="Sisk P."/>
            <person name="Stolte C."/>
            <person name="Sykes S."/>
            <person name="Walk T."/>
            <person name="White J."/>
            <person name="Yandava C."/>
            <person name="Haas B."/>
            <person name="Nusbaum C."/>
            <person name="Birren B."/>
        </authorList>
    </citation>
    <scope>NUCLEOTIDE SEQUENCE [LARGE SCALE GENOMIC DNA]</scope>
    <source>
        <strain evidence="7">R3-111a-1</strain>
    </source>
</reference>
<protein>
    <submittedName>
        <fullName evidence="5">Prolyl peptidase</fullName>
    </submittedName>
</protein>
<organism evidence="5">
    <name type="scientific">Gaeumannomyces tritici (strain R3-111a-1)</name>
    <name type="common">Wheat and barley take-all root rot fungus</name>
    <name type="synonym">Gaeumannomyces graminis var. tritici</name>
    <dbReference type="NCBI Taxonomy" id="644352"/>
    <lineage>
        <taxon>Eukaryota</taxon>
        <taxon>Fungi</taxon>
        <taxon>Dikarya</taxon>
        <taxon>Ascomycota</taxon>
        <taxon>Pezizomycotina</taxon>
        <taxon>Sordariomycetes</taxon>
        <taxon>Sordariomycetidae</taxon>
        <taxon>Magnaporthales</taxon>
        <taxon>Magnaporthaceae</taxon>
        <taxon>Gaeumannomyces</taxon>
    </lineage>
</organism>
<evidence type="ECO:0000313" key="5">
    <source>
        <dbReference type="EMBL" id="EJT69818.1"/>
    </source>
</evidence>
<dbReference type="PANTHER" id="PTHR43248">
    <property type="entry name" value="2-SUCCINYL-6-HYDROXY-2,4-CYCLOHEXADIENE-1-CARBOXYLATE SYNTHASE"/>
    <property type="match status" value="1"/>
</dbReference>
<dbReference type="RefSeq" id="XP_009228866.1">
    <property type="nucleotide sequence ID" value="XM_009230602.1"/>
</dbReference>
<dbReference type="PROSITE" id="PS51257">
    <property type="entry name" value="PROKAR_LIPOPROTEIN"/>
    <property type="match status" value="1"/>
</dbReference>
<name>J3PGS2_GAET3</name>
<dbReference type="Pfam" id="PF12146">
    <property type="entry name" value="Hydrolase_4"/>
    <property type="match status" value="1"/>
</dbReference>
<dbReference type="PRINTS" id="PR00793">
    <property type="entry name" value="PROAMNOPTASE"/>
</dbReference>
<dbReference type="EnsemblFungi" id="EJT69818">
    <property type="protein sequence ID" value="EJT69818"/>
    <property type="gene ID" value="GGTG_12701"/>
</dbReference>
<keyword evidence="7" id="KW-1185">Reference proteome</keyword>
<reference evidence="6" key="5">
    <citation type="submission" date="2018-04" db="UniProtKB">
        <authorList>
            <consortium name="EnsemblFungi"/>
        </authorList>
    </citation>
    <scope>IDENTIFICATION</scope>
    <source>
        <strain evidence="6">R3-111a-1</strain>
    </source>
</reference>